<keyword evidence="1" id="KW-0449">Lipoprotein</keyword>
<organism evidence="2 3">
    <name type="scientific">Aquarana catesbeiana</name>
    <name type="common">American bullfrog</name>
    <name type="synonym">Rana catesbeiana</name>
    <dbReference type="NCBI Taxonomy" id="8400"/>
    <lineage>
        <taxon>Eukaryota</taxon>
        <taxon>Metazoa</taxon>
        <taxon>Chordata</taxon>
        <taxon>Craniata</taxon>
        <taxon>Vertebrata</taxon>
        <taxon>Euteleostomi</taxon>
        <taxon>Amphibia</taxon>
        <taxon>Batrachia</taxon>
        <taxon>Anura</taxon>
        <taxon>Neobatrachia</taxon>
        <taxon>Ranoidea</taxon>
        <taxon>Ranidae</taxon>
        <taxon>Aquarana</taxon>
    </lineage>
</organism>
<proteinExistence type="inferred from homology"/>
<keyword evidence="1" id="KW-0119">Carbohydrate metabolism</keyword>
<keyword evidence="3" id="KW-1185">Reference proteome</keyword>
<dbReference type="GO" id="GO:0005886">
    <property type="term" value="C:plasma membrane"/>
    <property type="evidence" value="ECO:0007669"/>
    <property type="project" value="UniProtKB-SubCell"/>
</dbReference>
<dbReference type="Proteomes" id="UP000228934">
    <property type="component" value="Unassembled WGS sequence"/>
</dbReference>
<keyword evidence="1" id="KW-0112">Calmodulin-binding</keyword>
<dbReference type="UniPathway" id="UPA00163"/>
<dbReference type="PANTHER" id="PTHR10749">
    <property type="entry name" value="PHOSPHORYLASE B KINASE REGULATORY SUBUNIT"/>
    <property type="match status" value="1"/>
</dbReference>
<keyword evidence="1" id="KW-0321">Glycogen metabolism</keyword>
<dbReference type="GO" id="GO:0005964">
    <property type="term" value="C:phosphorylase kinase complex"/>
    <property type="evidence" value="ECO:0007669"/>
    <property type="project" value="TreeGrafter"/>
</dbReference>
<keyword evidence="1" id="KW-0636">Prenylation</keyword>
<dbReference type="PANTHER" id="PTHR10749:SF4">
    <property type="entry name" value="PHOSPHORYLASE B KINASE REGULATORY SUBUNIT ALPHA, SKELETAL MUSCLE ISOFORM"/>
    <property type="match status" value="1"/>
</dbReference>
<comment type="function">
    <text evidence="1">Phosphorylase b kinase catalyzes the phosphorylation of serine in certain substrates, including troponin I.</text>
</comment>
<dbReference type="OrthoDB" id="5971574at2759"/>
<sequence length="182" mass="20582">MSPIRVQPARILSHIYARLGRNKKMHLTGRPYRNMGVLGTSKLYSIRQNIFAFTPQFIDQQQFYLALDNRMIVEMLRTDLSYLCSRWRMTGRPTITFPVSQTMLDESGKDLDPAVLATFRKLQDGYFGGARTQTGRLSDFLTTSCCKHLSFMDLGAEGKLCAWGSGSHSGQPIIVQEPDQPV</sequence>
<comment type="pathway">
    <text evidence="1">Glycan biosynthesis; glycogen metabolism.</text>
</comment>
<keyword evidence="1" id="KW-0472">Membrane</keyword>
<name>A0A2G9SJ21_AQUCT</name>
<evidence type="ECO:0000313" key="3">
    <source>
        <dbReference type="Proteomes" id="UP000228934"/>
    </source>
</evidence>
<dbReference type="EMBL" id="KV924529">
    <property type="protein sequence ID" value="PIO39533.1"/>
    <property type="molecule type" value="Genomic_DNA"/>
</dbReference>
<comment type="subcellular location">
    <subcellularLocation>
        <location evidence="1">Cell membrane</location>
        <topology evidence="1">Lipid-anchor</topology>
        <orientation evidence="1">Cytoplasmic side</orientation>
    </subcellularLocation>
</comment>
<dbReference type="GO" id="GO:0005516">
    <property type="term" value="F:calmodulin binding"/>
    <property type="evidence" value="ECO:0007669"/>
    <property type="project" value="UniProtKB-KW"/>
</dbReference>
<evidence type="ECO:0000313" key="2">
    <source>
        <dbReference type="EMBL" id="PIO39533.1"/>
    </source>
</evidence>
<gene>
    <name evidence="2" type="ORF">AB205_0187970</name>
</gene>
<protein>
    <recommendedName>
        <fullName evidence="1">Phosphorylase b kinase regulatory subunit</fullName>
    </recommendedName>
</protein>
<dbReference type="AlphaFoldDB" id="A0A2G9SJ21"/>
<comment type="similarity">
    <text evidence="1">Belongs to the phosphorylase b kinase regulatory chain family.</text>
</comment>
<dbReference type="GO" id="GO:0005977">
    <property type="term" value="P:glycogen metabolic process"/>
    <property type="evidence" value="ECO:0007669"/>
    <property type="project" value="UniProtKB-UniPathway"/>
</dbReference>
<reference evidence="3" key="1">
    <citation type="journal article" date="2017" name="Nat. Commun.">
        <title>The North American bullfrog draft genome provides insight into hormonal regulation of long noncoding RNA.</title>
        <authorList>
            <person name="Hammond S.A."/>
            <person name="Warren R.L."/>
            <person name="Vandervalk B.P."/>
            <person name="Kucuk E."/>
            <person name="Khan H."/>
            <person name="Gibb E.A."/>
            <person name="Pandoh P."/>
            <person name="Kirk H."/>
            <person name="Zhao Y."/>
            <person name="Jones M."/>
            <person name="Mungall A.J."/>
            <person name="Coope R."/>
            <person name="Pleasance S."/>
            <person name="Moore R.A."/>
            <person name="Holt R.A."/>
            <person name="Round J.M."/>
            <person name="Ohora S."/>
            <person name="Walle B.V."/>
            <person name="Veldhoen N."/>
            <person name="Helbing C.C."/>
            <person name="Birol I."/>
        </authorList>
    </citation>
    <scope>NUCLEOTIDE SEQUENCE [LARGE SCALE GENOMIC DNA]</scope>
</reference>
<evidence type="ECO:0000256" key="1">
    <source>
        <dbReference type="RuleBase" id="RU364123"/>
    </source>
</evidence>
<keyword evidence="1" id="KW-1003">Cell membrane</keyword>
<feature type="non-terminal residue" evidence="2">
    <location>
        <position position="182"/>
    </location>
</feature>
<dbReference type="InterPro" id="IPR008734">
    <property type="entry name" value="PHK_A/B_su"/>
</dbReference>
<accession>A0A2G9SJ21</accession>